<organism evidence="1">
    <name type="scientific">Flavonifractor plautii</name>
    <name type="common">Fusobacterium plautii</name>
    <dbReference type="NCBI Taxonomy" id="292800"/>
    <lineage>
        <taxon>Bacteria</taxon>
        <taxon>Bacillati</taxon>
        <taxon>Bacillota</taxon>
        <taxon>Clostridia</taxon>
        <taxon>Eubacteriales</taxon>
        <taxon>Oscillospiraceae</taxon>
        <taxon>Flavonifractor</taxon>
    </lineage>
</organism>
<reference evidence="1" key="1">
    <citation type="submission" date="2019-11" db="EMBL/GenBank/DDBJ databases">
        <authorList>
            <person name="Feng L."/>
        </authorList>
    </citation>
    <scope>NUCLEOTIDE SEQUENCE</scope>
    <source>
        <strain evidence="1">FplautiiLFYP42</strain>
    </source>
</reference>
<name>A0A6N3DHW8_FLAPL</name>
<accession>A0A6N3DHW8</accession>
<gene>
    <name evidence="1" type="ORF">FPLFYP42_01774</name>
</gene>
<dbReference type="EMBL" id="CACRUB010000031">
    <property type="protein sequence ID" value="VYU26958.1"/>
    <property type="molecule type" value="Genomic_DNA"/>
</dbReference>
<sequence>MKNISSAIFYMSEWQQAIFQSEEYSFSEARSYRDKQKCVIGLIP</sequence>
<proteinExistence type="predicted"/>
<protein>
    <submittedName>
        <fullName evidence="1">Uncharacterized protein</fullName>
    </submittedName>
</protein>
<evidence type="ECO:0000313" key="1">
    <source>
        <dbReference type="EMBL" id="VYU26958.1"/>
    </source>
</evidence>
<dbReference type="AlphaFoldDB" id="A0A6N3DHW8"/>